<dbReference type="AlphaFoldDB" id="A0A9W8BJK3"/>
<sequence>MPFATQSQQRPGALNDTRNFARLSQFIYLFHKALNIEVFDVEQLEAELSATDGDGEGGLVLIRQIVKRALRIVTGNRSMDDSKLDVYVGRAWQRYMDGTEIELPAGYEALGLAGLGAGDRTRVVLETCEMLMCRPDNLRATSSVADTDPLEYRVEPVGTDGLRRTYWLLCDTRLYRETPKEIADLLLAADDESEKSADKYAGAEVEGKCEEDVGVGSKRRRSTRLVAQTKQATAGNRRAATRLPSAEAIERADPPRHRMREQDGDLWELVCATASEWTAFPDLFSDSKSRTERALFGALSEAAARIVHELEVAARRRHMQAAVTLRKRSSRIALLESRHEYEARRLAEFQDDELQLGTRRSSRRLRGSRAGGDSTDDSHVSTACTRDARAQRREQARRAAMDGQEIEQAIRSVSVADEQEVEQAIRSVSVGDGQKAEQAIRGVSVADGQETERRVYNEMDASEAHSSQDADHSTDGGRMEDTREEEEEEDWMFRCSCGLTGLNYDDGRAMTACEKCAVWRHLGCALRAEAQRIGREIEEDDWSSICYVCPECRSKQQAQEQPLAA</sequence>
<dbReference type="Gene3D" id="3.30.40.10">
    <property type="entry name" value="Zinc/RING finger domain, C3HC4 (zinc finger)"/>
    <property type="match status" value="1"/>
</dbReference>
<evidence type="ECO:0008006" key="4">
    <source>
        <dbReference type="Google" id="ProtNLM"/>
    </source>
</evidence>
<keyword evidence="3" id="KW-1185">Reference proteome</keyword>
<dbReference type="GO" id="GO:0031213">
    <property type="term" value="C:RSF complex"/>
    <property type="evidence" value="ECO:0007669"/>
    <property type="project" value="InterPro"/>
</dbReference>
<dbReference type="SUPFAM" id="SSF57903">
    <property type="entry name" value="FYVE/PHD zinc finger"/>
    <property type="match status" value="1"/>
</dbReference>
<name>A0A9W8BJK3_9FUNG</name>
<dbReference type="EMBL" id="JANBQF010000172">
    <property type="protein sequence ID" value="KAJ2004154.1"/>
    <property type="molecule type" value="Genomic_DNA"/>
</dbReference>
<dbReference type="PANTHER" id="PTHR14296">
    <property type="entry name" value="REMODELING AND SPACING FACTOR 1"/>
    <property type="match status" value="1"/>
</dbReference>
<dbReference type="GO" id="GO:0006355">
    <property type="term" value="P:regulation of DNA-templated transcription"/>
    <property type="evidence" value="ECO:0007669"/>
    <property type="project" value="InterPro"/>
</dbReference>
<feature type="compositionally biased region" description="Basic and acidic residues" evidence="1">
    <location>
        <begin position="450"/>
        <end position="481"/>
    </location>
</feature>
<proteinExistence type="predicted"/>
<reference evidence="2" key="1">
    <citation type="submission" date="2022-07" db="EMBL/GenBank/DDBJ databases">
        <title>Phylogenomic reconstructions and comparative analyses of Kickxellomycotina fungi.</title>
        <authorList>
            <person name="Reynolds N.K."/>
            <person name="Stajich J.E."/>
            <person name="Barry K."/>
            <person name="Grigoriev I.V."/>
            <person name="Crous P."/>
            <person name="Smith M.E."/>
        </authorList>
    </citation>
    <scope>NUCLEOTIDE SEQUENCE</scope>
    <source>
        <strain evidence="2">IMI 214461</strain>
    </source>
</reference>
<dbReference type="Proteomes" id="UP001150907">
    <property type="component" value="Unassembled WGS sequence"/>
</dbReference>
<evidence type="ECO:0000256" key="1">
    <source>
        <dbReference type="SAM" id="MobiDB-lite"/>
    </source>
</evidence>
<evidence type="ECO:0000313" key="2">
    <source>
        <dbReference type="EMBL" id="KAJ2004154.1"/>
    </source>
</evidence>
<accession>A0A9W8BJK3</accession>
<evidence type="ECO:0000313" key="3">
    <source>
        <dbReference type="Proteomes" id="UP001150907"/>
    </source>
</evidence>
<protein>
    <recommendedName>
        <fullName evidence="4">Zinc finger PHD-type domain-containing protein</fullName>
    </recommendedName>
</protein>
<dbReference type="InterPro" id="IPR013083">
    <property type="entry name" value="Znf_RING/FYVE/PHD"/>
</dbReference>
<gene>
    <name evidence="2" type="ORF">H4R26_002669</name>
</gene>
<comment type="caution">
    <text evidence="2">The sequence shown here is derived from an EMBL/GenBank/DDBJ whole genome shotgun (WGS) entry which is preliminary data.</text>
</comment>
<dbReference type="InterPro" id="IPR028938">
    <property type="entry name" value="Rsf1-like"/>
</dbReference>
<feature type="region of interest" description="Disordered" evidence="1">
    <location>
        <begin position="360"/>
        <end position="403"/>
    </location>
</feature>
<organism evidence="2 3">
    <name type="scientific">Coemansia thaxteri</name>
    <dbReference type="NCBI Taxonomy" id="2663907"/>
    <lineage>
        <taxon>Eukaryota</taxon>
        <taxon>Fungi</taxon>
        <taxon>Fungi incertae sedis</taxon>
        <taxon>Zoopagomycota</taxon>
        <taxon>Kickxellomycotina</taxon>
        <taxon>Kickxellomycetes</taxon>
        <taxon>Kickxellales</taxon>
        <taxon>Kickxellaceae</taxon>
        <taxon>Coemansia</taxon>
    </lineage>
</organism>
<dbReference type="PANTHER" id="PTHR14296:SF3">
    <property type="entry name" value="DIKAR, ISOFORM F"/>
    <property type="match status" value="1"/>
</dbReference>
<feature type="region of interest" description="Disordered" evidence="1">
    <location>
        <begin position="428"/>
        <end position="487"/>
    </location>
</feature>
<feature type="compositionally biased region" description="Basic and acidic residues" evidence="1">
    <location>
        <begin position="386"/>
        <end position="400"/>
    </location>
</feature>
<dbReference type="OrthoDB" id="303107at2759"/>
<dbReference type="InterPro" id="IPR011011">
    <property type="entry name" value="Znf_FYVE_PHD"/>
</dbReference>